<keyword evidence="1" id="KW-0472">Membrane</keyword>
<evidence type="ECO:0000313" key="3">
    <source>
        <dbReference type="Proteomes" id="UP000318080"/>
    </source>
</evidence>
<feature type="transmembrane region" description="Helical" evidence="1">
    <location>
        <begin position="63"/>
        <end position="85"/>
    </location>
</feature>
<evidence type="ECO:0000256" key="1">
    <source>
        <dbReference type="SAM" id="Phobius"/>
    </source>
</evidence>
<evidence type="ECO:0008006" key="4">
    <source>
        <dbReference type="Google" id="ProtNLM"/>
    </source>
</evidence>
<sequence length="218" mass="23893">MIVAGFIALELFLAGLFLFANRDKDLVPVRAVKSELQVLTTGVLLLLRQRRYSGVALDSYRGWWVIPAAVTGATGIECIAIELLVPWVWLRAVILVVSLYSLVLLWGVFGAAFVYPHFVDGDLVLRHAGRDIARIAPSAVASIVQSRGYSHERHAVDVDTLILGNGDGTNIHIELASPVLVSAPRWPWQKEHAVSINDVRVWCDAPAEAVATIVRRIG</sequence>
<reference evidence="2 3" key="1">
    <citation type="submission" date="2019-06" db="EMBL/GenBank/DDBJ databases">
        <title>Draft genome of C. phoceense Strain 272.</title>
        <authorList>
            <person name="Pacheco L.G.C."/>
            <person name="Barberis C.M."/>
            <person name="Almuzara M.N."/>
            <person name="Traglia G.M."/>
            <person name="Santos C.S."/>
            <person name="Rocha D.J.P.G."/>
            <person name="Aguiar E.R.G.R."/>
            <person name="Vay C.A."/>
        </authorList>
    </citation>
    <scope>NUCLEOTIDE SEQUENCE [LARGE SCALE GENOMIC DNA]</scope>
    <source>
        <strain evidence="2 3">272</strain>
    </source>
</reference>
<keyword evidence="3" id="KW-1185">Reference proteome</keyword>
<name>A0A540R7G7_9CORY</name>
<keyword evidence="1" id="KW-1133">Transmembrane helix</keyword>
<dbReference type="RefSeq" id="WP_141628775.1">
    <property type="nucleotide sequence ID" value="NZ_JANIKL010000002.1"/>
</dbReference>
<organism evidence="2 3">
    <name type="scientific">Corynebacterium phoceense</name>
    <dbReference type="NCBI Taxonomy" id="1686286"/>
    <lineage>
        <taxon>Bacteria</taxon>
        <taxon>Bacillati</taxon>
        <taxon>Actinomycetota</taxon>
        <taxon>Actinomycetes</taxon>
        <taxon>Mycobacteriales</taxon>
        <taxon>Corynebacteriaceae</taxon>
        <taxon>Corynebacterium</taxon>
    </lineage>
</organism>
<gene>
    <name evidence="2" type="ORF">EJK80_05275</name>
</gene>
<proteinExistence type="predicted"/>
<keyword evidence="1" id="KW-0812">Transmembrane</keyword>
<dbReference type="Proteomes" id="UP000318080">
    <property type="component" value="Unassembled WGS sequence"/>
</dbReference>
<protein>
    <recommendedName>
        <fullName evidence="4">PH domain-containing protein</fullName>
    </recommendedName>
</protein>
<dbReference type="STRING" id="1686286.GCA_900092335_01549"/>
<comment type="caution">
    <text evidence="2">The sequence shown here is derived from an EMBL/GenBank/DDBJ whole genome shotgun (WGS) entry which is preliminary data.</text>
</comment>
<dbReference type="EMBL" id="VHIR01000006">
    <property type="protein sequence ID" value="TQE43681.1"/>
    <property type="molecule type" value="Genomic_DNA"/>
</dbReference>
<evidence type="ECO:0000313" key="2">
    <source>
        <dbReference type="EMBL" id="TQE43681.1"/>
    </source>
</evidence>
<dbReference type="AlphaFoldDB" id="A0A540R7G7"/>
<feature type="transmembrane region" description="Helical" evidence="1">
    <location>
        <begin position="92"/>
        <end position="115"/>
    </location>
</feature>
<accession>A0A540R7G7</accession>